<dbReference type="PANTHER" id="PTHR13946:SF28">
    <property type="entry name" value="DNA-DIRECTED RNA POLYMERASES I AND III SUBUNIT RPAC2"/>
    <property type="match status" value="1"/>
</dbReference>
<reference evidence="6" key="1">
    <citation type="journal article" date="2023" name="Commun. Biol.">
        <title>Genome analysis of Parmales, the sister group of diatoms, reveals the evolutionary specialization of diatoms from phago-mixotrophs to photoautotrophs.</title>
        <authorList>
            <person name="Ban H."/>
            <person name="Sato S."/>
            <person name="Yoshikawa S."/>
            <person name="Yamada K."/>
            <person name="Nakamura Y."/>
            <person name="Ichinomiya M."/>
            <person name="Sato N."/>
            <person name="Blanc-Mathieu R."/>
            <person name="Endo H."/>
            <person name="Kuwata A."/>
            <person name="Ogata H."/>
        </authorList>
    </citation>
    <scope>NUCLEOTIDE SEQUENCE [LARGE SCALE GENOMIC DNA]</scope>
</reference>
<keyword evidence="6" id="KW-1185">Reference proteome</keyword>
<dbReference type="GO" id="GO:0003899">
    <property type="term" value="F:DNA-directed RNA polymerase activity"/>
    <property type="evidence" value="ECO:0007669"/>
    <property type="project" value="TreeGrafter"/>
</dbReference>
<sequence length="115" mass="12535">MSVNTTAVAPRPIPLTILGNNPASRTYRIGEEDHSLGNCLRNILVSGMEEEVDFAGYSVPHPSEAILQMRVQLAKGAKCETADDALMESCDALKSMCDHVMGTVKGRHEHEVKIE</sequence>
<evidence type="ECO:0000259" key="4">
    <source>
        <dbReference type="Pfam" id="PF13656"/>
    </source>
</evidence>
<dbReference type="Proteomes" id="UP001165065">
    <property type="component" value="Unassembled WGS sequence"/>
</dbReference>
<dbReference type="GO" id="GO:0006383">
    <property type="term" value="P:transcription by RNA polymerase III"/>
    <property type="evidence" value="ECO:0007669"/>
    <property type="project" value="TreeGrafter"/>
</dbReference>
<dbReference type="OrthoDB" id="510325at2759"/>
<evidence type="ECO:0000256" key="3">
    <source>
        <dbReference type="ARBA" id="ARBA00025751"/>
    </source>
</evidence>
<dbReference type="PANTHER" id="PTHR13946">
    <property type="entry name" value="DNA-DIRECTED RNA POLYMERASE I,II,III"/>
    <property type="match status" value="1"/>
</dbReference>
<dbReference type="GO" id="GO:0005666">
    <property type="term" value="C:RNA polymerase III complex"/>
    <property type="evidence" value="ECO:0007669"/>
    <property type="project" value="TreeGrafter"/>
</dbReference>
<dbReference type="GO" id="GO:0046983">
    <property type="term" value="F:protein dimerization activity"/>
    <property type="evidence" value="ECO:0007669"/>
    <property type="project" value="InterPro"/>
</dbReference>
<comment type="similarity">
    <text evidence="3">Belongs to the archaeal Rpo11/eukaryotic RPB11/RPC19 RNA polymerase subunit family.</text>
</comment>
<evidence type="ECO:0000256" key="1">
    <source>
        <dbReference type="ARBA" id="ARBA00022478"/>
    </source>
</evidence>
<dbReference type="InterPro" id="IPR009025">
    <property type="entry name" value="RBP11-like_dimer"/>
</dbReference>
<dbReference type="SUPFAM" id="SSF55257">
    <property type="entry name" value="RBP11-like subunits of RNA polymerase"/>
    <property type="match status" value="1"/>
</dbReference>
<keyword evidence="2" id="KW-0804">Transcription</keyword>
<keyword evidence="1" id="KW-0240">DNA-directed RNA polymerase</keyword>
<dbReference type="EMBL" id="BRYA01000122">
    <property type="protein sequence ID" value="GMI40212.1"/>
    <property type="molecule type" value="Genomic_DNA"/>
</dbReference>
<gene>
    <name evidence="5" type="ORF">TrCOL_g2117</name>
</gene>
<dbReference type="InterPro" id="IPR036603">
    <property type="entry name" value="RBP11-like"/>
</dbReference>
<dbReference type="CDD" id="cd07029">
    <property type="entry name" value="RNAP_I_III_AC19"/>
    <property type="match status" value="1"/>
</dbReference>
<dbReference type="InterPro" id="IPR033898">
    <property type="entry name" value="RNAP_AC19"/>
</dbReference>
<evidence type="ECO:0000313" key="6">
    <source>
        <dbReference type="Proteomes" id="UP001165065"/>
    </source>
</evidence>
<protein>
    <recommendedName>
        <fullName evidence="4">DNA-directed RNA polymerase RBP11-like dimerisation domain-containing protein</fullName>
    </recommendedName>
</protein>
<dbReference type="GO" id="GO:0005736">
    <property type="term" value="C:RNA polymerase I complex"/>
    <property type="evidence" value="ECO:0007669"/>
    <property type="project" value="TreeGrafter"/>
</dbReference>
<evidence type="ECO:0000313" key="5">
    <source>
        <dbReference type="EMBL" id="GMI40212.1"/>
    </source>
</evidence>
<dbReference type="GO" id="GO:0006362">
    <property type="term" value="P:transcription elongation by RNA polymerase I"/>
    <property type="evidence" value="ECO:0007669"/>
    <property type="project" value="TreeGrafter"/>
</dbReference>
<comment type="caution">
    <text evidence="5">The sequence shown here is derived from an EMBL/GenBank/DDBJ whole genome shotgun (WGS) entry which is preliminary data.</text>
</comment>
<evidence type="ECO:0000256" key="2">
    <source>
        <dbReference type="ARBA" id="ARBA00023163"/>
    </source>
</evidence>
<organism evidence="5 6">
    <name type="scientific">Triparma columacea</name>
    <dbReference type="NCBI Taxonomy" id="722753"/>
    <lineage>
        <taxon>Eukaryota</taxon>
        <taxon>Sar</taxon>
        <taxon>Stramenopiles</taxon>
        <taxon>Ochrophyta</taxon>
        <taxon>Bolidophyceae</taxon>
        <taxon>Parmales</taxon>
        <taxon>Triparmaceae</taxon>
        <taxon>Triparma</taxon>
    </lineage>
</organism>
<proteinExistence type="inferred from homology"/>
<feature type="domain" description="DNA-directed RNA polymerase RBP11-like dimerisation" evidence="4">
    <location>
        <begin position="26"/>
        <end position="101"/>
    </location>
</feature>
<accession>A0A9W7L9K4</accession>
<dbReference type="Pfam" id="PF13656">
    <property type="entry name" value="RNA_pol_L_2"/>
    <property type="match status" value="1"/>
</dbReference>
<dbReference type="Gene3D" id="3.30.1360.10">
    <property type="entry name" value="RNA polymerase, RBP11-like subunit"/>
    <property type="match status" value="1"/>
</dbReference>
<name>A0A9W7L9K4_9STRA</name>
<dbReference type="AlphaFoldDB" id="A0A9W7L9K4"/>